<dbReference type="EMBL" id="LNYY01000019">
    <property type="protein sequence ID" value="KTD68089.1"/>
    <property type="molecule type" value="Genomic_DNA"/>
</dbReference>
<evidence type="ECO:0000256" key="7">
    <source>
        <dbReference type="ARBA" id="ARBA00049157"/>
    </source>
</evidence>
<feature type="active site" description="For OMPdecase activity" evidence="10">
    <location>
        <position position="59"/>
    </location>
</feature>
<dbReference type="InterPro" id="IPR047596">
    <property type="entry name" value="OMPdecase_bac"/>
</dbReference>
<name>A0A0W0ZGF6_9GAMM</name>
<accession>A0A0W0ZGF6</accession>
<feature type="active site" description="For OMPdecase activity" evidence="10">
    <location>
        <position position="61"/>
    </location>
</feature>
<evidence type="ECO:0000313" key="15">
    <source>
        <dbReference type="Proteomes" id="UP000054926"/>
    </source>
</evidence>
<dbReference type="Proteomes" id="UP000054926">
    <property type="component" value="Unassembled WGS sequence"/>
</dbReference>
<comment type="subunit">
    <text evidence="3 9">Homodimer.</text>
</comment>
<comment type="similarity">
    <text evidence="8 9">Belongs to the OMP decarboxylase family. Type 1 subfamily.</text>
</comment>
<evidence type="ECO:0000256" key="1">
    <source>
        <dbReference type="ARBA" id="ARBA00002356"/>
    </source>
</evidence>
<dbReference type="STRING" id="947033.Lste_1247"/>
<dbReference type="Pfam" id="PF00215">
    <property type="entry name" value="OMPdecase"/>
    <property type="match status" value="1"/>
</dbReference>
<dbReference type="SMART" id="SM00934">
    <property type="entry name" value="OMPdecase"/>
    <property type="match status" value="1"/>
</dbReference>
<dbReference type="InterPro" id="IPR011060">
    <property type="entry name" value="RibuloseP-bd_barrel"/>
</dbReference>
<dbReference type="PANTHER" id="PTHR32119">
    <property type="entry name" value="OROTIDINE 5'-PHOSPHATE DECARBOXYLASE"/>
    <property type="match status" value="1"/>
</dbReference>
<evidence type="ECO:0000256" key="9">
    <source>
        <dbReference type="HAMAP-Rule" id="MF_01200"/>
    </source>
</evidence>
<sequence length="230" mass="24858">MTPKLIVALDFDSEHDALSLIDKLDPRSCALKVGSELFTLFGTHLVRQLVQKQFKVFLDLKFHDIPNTVAKACMAGAELGVWMMNVHASGGMAMMQAARKAIDAYGAARPILIAVTVLTSFNQNELTSIGINTPIVDHVNKLAILTKESGLDGVVCSAQEVNVIKRECGNQFITVTPGIRLTSDSKDDQSRVLTPKQAIAEGSDYLVIGRPITQASNPEAVVAEILKSIQ</sequence>
<feature type="active site" description="For OMPdecase activity" evidence="10">
    <location>
        <position position="64"/>
    </location>
</feature>
<dbReference type="PANTHER" id="PTHR32119:SF2">
    <property type="entry name" value="OROTIDINE 5'-PHOSPHATE DECARBOXYLASE"/>
    <property type="match status" value="1"/>
</dbReference>
<organism evidence="14 15">
    <name type="scientific">Legionella steelei</name>
    <dbReference type="NCBI Taxonomy" id="947033"/>
    <lineage>
        <taxon>Bacteria</taxon>
        <taxon>Pseudomonadati</taxon>
        <taxon>Pseudomonadota</taxon>
        <taxon>Gammaproteobacteria</taxon>
        <taxon>Legionellales</taxon>
        <taxon>Legionellaceae</taxon>
        <taxon>Legionella</taxon>
    </lineage>
</organism>
<gene>
    <name evidence="9 14" type="primary">pyrF</name>
    <name evidence="14" type="ORF">Lste_1247</name>
</gene>
<feature type="binding site" evidence="9 11">
    <location>
        <position position="189"/>
    </location>
    <ligand>
        <name>substrate</name>
    </ligand>
</feature>
<comment type="pathway">
    <text evidence="2 9 12">Pyrimidine metabolism; UMP biosynthesis via de novo pathway; UMP from orotate: step 2/2.</text>
</comment>
<dbReference type="InterPro" id="IPR018089">
    <property type="entry name" value="OMPdecase_AS"/>
</dbReference>
<keyword evidence="15" id="KW-1185">Reference proteome</keyword>
<dbReference type="GO" id="GO:0004590">
    <property type="term" value="F:orotidine-5'-phosphate decarboxylase activity"/>
    <property type="evidence" value="ECO:0007669"/>
    <property type="project" value="UniProtKB-UniRule"/>
</dbReference>
<dbReference type="Gene3D" id="3.20.20.70">
    <property type="entry name" value="Aldolase class I"/>
    <property type="match status" value="1"/>
</dbReference>
<dbReference type="SUPFAM" id="SSF51366">
    <property type="entry name" value="Ribulose-phoshate binding barrel"/>
    <property type="match status" value="1"/>
</dbReference>
<feature type="binding site" evidence="9 11">
    <location>
        <position position="32"/>
    </location>
    <ligand>
        <name>substrate</name>
    </ligand>
</feature>
<evidence type="ECO:0000259" key="13">
    <source>
        <dbReference type="SMART" id="SM00934"/>
    </source>
</evidence>
<evidence type="ECO:0000313" key="14">
    <source>
        <dbReference type="EMBL" id="KTD68089.1"/>
    </source>
</evidence>
<evidence type="ECO:0000256" key="10">
    <source>
        <dbReference type="PIRSR" id="PIRSR614732-1"/>
    </source>
</evidence>
<feature type="binding site" evidence="9">
    <location>
        <begin position="59"/>
        <end position="68"/>
    </location>
    <ligand>
        <name>substrate</name>
    </ligand>
</feature>
<comment type="caution">
    <text evidence="14">The sequence shown here is derived from an EMBL/GenBank/DDBJ whole genome shotgun (WGS) entry which is preliminary data.</text>
</comment>
<feature type="domain" description="Orotidine 5'-phosphate decarboxylase" evidence="13">
    <location>
        <begin position="4"/>
        <end position="225"/>
    </location>
</feature>
<feature type="binding site" evidence="9 11">
    <location>
        <position position="180"/>
    </location>
    <ligand>
        <name>substrate</name>
    </ligand>
</feature>
<feature type="binding site" evidence="9 11">
    <location>
        <position position="210"/>
    </location>
    <ligand>
        <name>substrate</name>
    </ligand>
</feature>
<evidence type="ECO:0000256" key="6">
    <source>
        <dbReference type="ARBA" id="ARBA00023239"/>
    </source>
</evidence>
<dbReference type="GO" id="GO:0005829">
    <property type="term" value="C:cytosol"/>
    <property type="evidence" value="ECO:0007669"/>
    <property type="project" value="TreeGrafter"/>
</dbReference>
<dbReference type="InterPro" id="IPR013785">
    <property type="entry name" value="Aldolase_TIM"/>
</dbReference>
<proteinExistence type="inferred from homology"/>
<keyword evidence="5 9" id="KW-0665">Pyrimidine biosynthesis</keyword>
<feature type="binding site" evidence="9 11">
    <location>
        <position position="119"/>
    </location>
    <ligand>
        <name>substrate</name>
    </ligand>
</feature>
<feature type="binding site" evidence="9 11">
    <location>
        <position position="209"/>
    </location>
    <ligand>
        <name>substrate</name>
    </ligand>
</feature>
<evidence type="ECO:0000256" key="8">
    <source>
        <dbReference type="ARBA" id="ARBA00061012"/>
    </source>
</evidence>
<dbReference type="PATRIC" id="fig|947033.5.peg.1329"/>
<evidence type="ECO:0000256" key="11">
    <source>
        <dbReference type="PIRSR" id="PIRSR614732-2"/>
    </source>
</evidence>
<dbReference type="NCBIfam" id="TIGR01740">
    <property type="entry name" value="pyrF"/>
    <property type="match status" value="1"/>
</dbReference>
<keyword evidence="6 9" id="KW-0456">Lyase</keyword>
<comment type="catalytic activity">
    <reaction evidence="7 9 12">
        <text>orotidine 5'-phosphate + H(+) = UMP + CO2</text>
        <dbReference type="Rhea" id="RHEA:11596"/>
        <dbReference type="ChEBI" id="CHEBI:15378"/>
        <dbReference type="ChEBI" id="CHEBI:16526"/>
        <dbReference type="ChEBI" id="CHEBI:57538"/>
        <dbReference type="ChEBI" id="CHEBI:57865"/>
        <dbReference type="EC" id="4.1.1.23"/>
    </reaction>
</comment>
<comment type="function">
    <text evidence="1 9">Catalyzes the decarboxylation of orotidine 5'-monophosphate (OMP) to uridine 5'-monophosphate (UMP).</text>
</comment>
<dbReference type="OrthoDB" id="9806203at2"/>
<reference evidence="14 15" key="1">
    <citation type="submission" date="2015-11" db="EMBL/GenBank/DDBJ databases">
        <title>Genomic analysis of 38 Legionella species identifies large and diverse effector repertoires.</title>
        <authorList>
            <person name="Burstein D."/>
            <person name="Amaro F."/>
            <person name="Zusman T."/>
            <person name="Lifshitz Z."/>
            <person name="Cohen O."/>
            <person name="Gilbert J.A."/>
            <person name="Pupko T."/>
            <person name="Shuman H.A."/>
            <person name="Segal G."/>
        </authorList>
    </citation>
    <scope>NUCLEOTIDE SEQUENCE [LARGE SCALE GENOMIC DNA]</scope>
    <source>
        <strain evidence="14 15">IMVS3376</strain>
    </source>
</reference>
<dbReference type="FunFam" id="3.20.20.70:FF:000015">
    <property type="entry name" value="Orotidine 5'-phosphate decarboxylase"/>
    <property type="match status" value="1"/>
</dbReference>
<protein>
    <recommendedName>
        <fullName evidence="9">Orotidine 5'-phosphate decarboxylase</fullName>
        <ecNumber evidence="9">4.1.1.23</ecNumber>
    </recommendedName>
    <alternativeName>
        <fullName evidence="9">OMP decarboxylase</fullName>
        <shortName evidence="9">OMPDCase</shortName>
        <shortName evidence="9">OMPdecase</shortName>
    </alternativeName>
</protein>
<dbReference type="UniPathway" id="UPA00070">
    <property type="reaction ID" value="UER00120"/>
</dbReference>
<evidence type="ECO:0000256" key="12">
    <source>
        <dbReference type="RuleBase" id="RU000512"/>
    </source>
</evidence>
<dbReference type="EC" id="4.1.1.23" evidence="9"/>
<dbReference type="PROSITE" id="PS00156">
    <property type="entry name" value="OMPDECASE"/>
    <property type="match status" value="1"/>
</dbReference>
<evidence type="ECO:0000256" key="3">
    <source>
        <dbReference type="ARBA" id="ARBA00011738"/>
    </source>
</evidence>
<evidence type="ECO:0000256" key="2">
    <source>
        <dbReference type="ARBA" id="ARBA00004861"/>
    </source>
</evidence>
<dbReference type="NCBIfam" id="NF001273">
    <property type="entry name" value="PRK00230.1"/>
    <property type="match status" value="1"/>
</dbReference>
<dbReference type="InterPro" id="IPR001754">
    <property type="entry name" value="OMPdeCOase_dom"/>
</dbReference>
<dbReference type="AlphaFoldDB" id="A0A0W0ZGF6"/>
<evidence type="ECO:0000256" key="4">
    <source>
        <dbReference type="ARBA" id="ARBA00022793"/>
    </source>
</evidence>
<feature type="active site" description="Proton donor" evidence="9">
    <location>
        <position position="61"/>
    </location>
</feature>
<dbReference type="GO" id="GO:0044205">
    <property type="term" value="P:'de novo' UMP biosynthetic process"/>
    <property type="evidence" value="ECO:0007669"/>
    <property type="project" value="UniProtKB-UniRule"/>
</dbReference>
<dbReference type="CDD" id="cd04725">
    <property type="entry name" value="OMP_decarboxylase_like"/>
    <property type="match status" value="1"/>
</dbReference>
<feature type="binding site" evidence="9 11">
    <location>
        <position position="10"/>
    </location>
    <ligand>
        <name>substrate</name>
    </ligand>
</feature>
<dbReference type="RefSeq" id="WP_058510210.1">
    <property type="nucleotide sequence ID" value="NZ_LNYY01000019.1"/>
</dbReference>
<dbReference type="InterPro" id="IPR014732">
    <property type="entry name" value="OMPdecase"/>
</dbReference>
<evidence type="ECO:0000256" key="5">
    <source>
        <dbReference type="ARBA" id="ARBA00022975"/>
    </source>
</evidence>
<keyword evidence="4 9" id="KW-0210">Decarboxylase</keyword>
<dbReference type="HAMAP" id="MF_01200_B">
    <property type="entry name" value="OMPdecase_type1_B"/>
    <property type="match status" value="1"/>
</dbReference>
<dbReference type="GO" id="GO:0006207">
    <property type="term" value="P:'de novo' pyrimidine nucleobase biosynthetic process"/>
    <property type="evidence" value="ECO:0007669"/>
    <property type="project" value="InterPro"/>
</dbReference>